<protein>
    <submittedName>
        <fullName evidence="1">Uncharacterized protein</fullName>
    </submittedName>
</protein>
<evidence type="ECO:0000313" key="2">
    <source>
        <dbReference type="Proteomes" id="UP000254651"/>
    </source>
</evidence>
<accession>A0A378ULJ8</accession>
<sequence length="77" mass="8538">MKVKLHFLPSANHPAVALLQNTSIEIPEFAIPQRGDILNIEGIYGLPGKLRVSDRYVHIDALNAFAALELMIELDQS</sequence>
<proteinExistence type="predicted"/>
<dbReference type="AlphaFoldDB" id="A0A378ULJ8"/>
<keyword evidence="2" id="KW-1185">Reference proteome</keyword>
<gene>
    <name evidence="1" type="ORF">NCTC10295_02178</name>
</gene>
<dbReference type="EMBL" id="UGQS01000002">
    <property type="protein sequence ID" value="STZ77361.1"/>
    <property type="molecule type" value="Genomic_DNA"/>
</dbReference>
<organism evidence="1 2">
    <name type="scientific">Bergeriella denitrificans</name>
    <name type="common">Neisseria denitrificans</name>
    <dbReference type="NCBI Taxonomy" id="494"/>
    <lineage>
        <taxon>Bacteria</taxon>
        <taxon>Pseudomonadati</taxon>
        <taxon>Pseudomonadota</taxon>
        <taxon>Betaproteobacteria</taxon>
        <taxon>Neisseriales</taxon>
        <taxon>Neisseriaceae</taxon>
        <taxon>Bergeriella</taxon>
    </lineage>
</organism>
<reference evidence="1 2" key="1">
    <citation type="submission" date="2018-06" db="EMBL/GenBank/DDBJ databases">
        <authorList>
            <consortium name="Pathogen Informatics"/>
            <person name="Doyle S."/>
        </authorList>
    </citation>
    <scope>NUCLEOTIDE SEQUENCE [LARGE SCALE GENOMIC DNA]</scope>
    <source>
        <strain evidence="1 2">NCTC10295</strain>
    </source>
</reference>
<dbReference type="Proteomes" id="UP000254651">
    <property type="component" value="Unassembled WGS sequence"/>
</dbReference>
<evidence type="ECO:0000313" key="1">
    <source>
        <dbReference type="EMBL" id="STZ77361.1"/>
    </source>
</evidence>
<dbReference type="RefSeq" id="WP_066075624.1">
    <property type="nucleotide sequence ID" value="NZ_CP181246.1"/>
</dbReference>
<name>A0A378ULJ8_BERDE</name>